<dbReference type="Proteomes" id="UP000318741">
    <property type="component" value="Chromosome"/>
</dbReference>
<evidence type="ECO:0000313" key="2">
    <source>
        <dbReference type="Proteomes" id="UP000318741"/>
    </source>
</evidence>
<dbReference type="AlphaFoldDB" id="A0A517P6V3"/>
<name>A0A517P6V3_9PLAN</name>
<dbReference type="EMBL" id="CP036265">
    <property type="protein sequence ID" value="QDT15082.1"/>
    <property type="molecule type" value="Genomic_DNA"/>
</dbReference>
<proteinExistence type="predicted"/>
<dbReference type="RefSeq" id="WP_145357918.1">
    <property type="nucleotide sequence ID" value="NZ_CP036265.1"/>
</dbReference>
<keyword evidence="2" id="KW-1185">Reference proteome</keyword>
<accession>A0A517P6V3</accession>
<protein>
    <recommendedName>
        <fullName evidence="3">DUF1257 domain-containing protein</fullName>
    </recommendedName>
</protein>
<dbReference type="OrthoDB" id="274993at2"/>
<evidence type="ECO:0000313" key="1">
    <source>
        <dbReference type="EMBL" id="QDT15082.1"/>
    </source>
</evidence>
<organism evidence="1 2">
    <name type="scientific">Alienimonas californiensis</name>
    <dbReference type="NCBI Taxonomy" id="2527989"/>
    <lineage>
        <taxon>Bacteria</taxon>
        <taxon>Pseudomonadati</taxon>
        <taxon>Planctomycetota</taxon>
        <taxon>Planctomycetia</taxon>
        <taxon>Planctomycetales</taxon>
        <taxon>Planctomycetaceae</taxon>
        <taxon>Alienimonas</taxon>
    </lineage>
</organism>
<dbReference type="KEGG" id="acaf:CA12_11620"/>
<sequence>MSHIVTVAAKATDPAALAAACDRLKLPPPQTETVTFFDRSVQSGLAVRPPGFVYPIVCDVETGDLYHDTYEGRWGDETFVGRLLQAYAVEVSKLQAKARGHRVAETALADGSVKLTVTAGAAGFGGTSQYLSAGEAA</sequence>
<evidence type="ECO:0008006" key="3">
    <source>
        <dbReference type="Google" id="ProtNLM"/>
    </source>
</evidence>
<reference evidence="1 2" key="1">
    <citation type="submission" date="2019-02" db="EMBL/GenBank/DDBJ databases">
        <title>Deep-cultivation of Planctomycetes and their phenomic and genomic characterization uncovers novel biology.</title>
        <authorList>
            <person name="Wiegand S."/>
            <person name="Jogler M."/>
            <person name="Boedeker C."/>
            <person name="Pinto D."/>
            <person name="Vollmers J."/>
            <person name="Rivas-Marin E."/>
            <person name="Kohn T."/>
            <person name="Peeters S.H."/>
            <person name="Heuer A."/>
            <person name="Rast P."/>
            <person name="Oberbeckmann S."/>
            <person name="Bunk B."/>
            <person name="Jeske O."/>
            <person name="Meyerdierks A."/>
            <person name="Storesund J.E."/>
            <person name="Kallscheuer N."/>
            <person name="Luecker S."/>
            <person name="Lage O.M."/>
            <person name="Pohl T."/>
            <person name="Merkel B.J."/>
            <person name="Hornburger P."/>
            <person name="Mueller R.-W."/>
            <person name="Bruemmer F."/>
            <person name="Labrenz M."/>
            <person name="Spormann A.M."/>
            <person name="Op den Camp H."/>
            <person name="Overmann J."/>
            <person name="Amann R."/>
            <person name="Jetten M.S.M."/>
            <person name="Mascher T."/>
            <person name="Medema M.H."/>
            <person name="Devos D.P."/>
            <person name="Kaster A.-K."/>
            <person name="Ovreas L."/>
            <person name="Rohde M."/>
            <person name="Galperin M.Y."/>
            <person name="Jogler C."/>
        </authorList>
    </citation>
    <scope>NUCLEOTIDE SEQUENCE [LARGE SCALE GENOMIC DNA]</scope>
    <source>
        <strain evidence="1 2">CA12</strain>
    </source>
</reference>
<gene>
    <name evidence="1" type="ORF">CA12_11620</name>
</gene>